<dbReference type="VEuPathDB" id="CryptoDB:Vbra_4372"/>
<gene>
    <name evidence="2" type="ORF">Vbra_4372</name>
</gene>
<evidence type="ECO:0000313" key="3">
    <source>
        <dbReference type="Proteomes" id="UP000041254"/>
    </source>
</evidence>
<evidence type="ECO:0000256" key="1">
    <source>
        <dbReference type="SAM" id="MobiDB-lite"/>
    </source>
</evidence>
<reference evidence="2 3" key="1">
    <citation type="submission" date="2014-11" db="EMBL/GenBank/DDBJ databases">
        <authorList>
            <person name="Zhu J."/>
            <person name="Qi W."/>
            <person name="Song R."/>
        </authorList>
    </citation>
    <scope>NUCLEOTIDE SEQUENCE [LARGE SCALE GENOMIC DNA]</scope>
</reference>
<keyword evidence="3" id="KW-1185">Reference proteome</keyword>
<dbReference type="InParanoid" id="A0A0G4FA70"/>
<name>A0A0G4FA70_VITBC</name>
<dbReference type="AlphaFoldDB" id="A0A0G4FA70"/>
<proteinExistence type="predicted"/>
<dbReference type="Proteomes" id="UP000041254">
    <property type="component" value="Unassembled WGS sequence"/>
</dbReference>
<evidence type="ECO:0000313" key="2">
    <source>
        <dbReference type="EMBL" id="CEM09776.1"/>
    </source>
</evidence>
<organism evidence="2 3">
    <name type="scientific">Vitrella brassicaformis (strain CCMP3155)</name>
    <dbReference type="NCBI Taxonomy" id="1169540"/>
    <lineage>
        <taxon>Eukaryota</taxon>
        <taxon>Sar</taxon>
        <taxon>Alveolata</taxon>
        <taxon>Colpodellida</taxon>
        <taxon>Vitrellaceae</taxon>
        <taxon>Vitrella</taxon>
    </lineage>
</organism>
<dbReference type="EMBL" id="CDMY01000395">
    <property type="protein sequence ID" value="CEM09776.1"/>
    <property type="molecule type" value="Genomic_DNA"/>
</dbReference>
<feature type="region of interest" description="Disordered" evidence="1">
    <location>
        <begin position="26"/>
        <end position="52"/>
    </location>
</feature>
<protein>
    <submittedName>
        <fullName evidence="2">Uncharacterized protein</fullName>
    </submittedName>
</protein>
<accession>A0A0G4FA70</accession>
<sequence>MTLLPLRTGSTAAAFVSPTIRNRPASLRGRWHPTMSAKRGKKRRGSSLQAPSSGPCRLLHLYVCPDELSHAADVSLRALQLLEASHVIVVGDTFEEGGNTLCLRCPPSVGRLLGAAMRGTTQKTVLAFLCDEDGREAELVRLEGGETVADRLSLEAVLEEATSSDGRRVSVFLLYCGNESLGVGQQEGRLAQCVASITQTLTEDDNGCRLEILPSPDTFVAALSVAGICHDRRSVSPIVMIDKATIDLVGDVTADIREGRVVALRCSTAGEAHTLVQGLCQQWIDAANDGEEAREPVVLCIGGNPYLSPAPLAEPLSEDPTVMCRLPLSEAERWLSALVEAQDARERDEGRVYWDLPGSRVRLCFEQARSVMLVVIPPERAFPASFDWDSLDYA</sequence>